<dbReference type="Gene3D" id="2.40.10.220">
    <property type="entry name" value="predicted glycosyltransferase like domains"/>
    <property type="match status" value="1"/>
</dbReference>
<dbReference type="Proteomes" id="UP000646426">
    <property type="component" value="Unassembled WGS sequence"/>
</dbReference>
<evidence type="ECO:0000259" key="1">
    <source>
        <dbReference type="Pfam" id="PF07238"/>
    </source>
</evidence>
<evidence type="ECO:0000313" key="3">
    <source>
        <dbReference type="Proteomes" id="UP000646426"/>
    </source>
</evidence>
<gene>
    <name evidence="2" type="ORF">GCM10007067_23510</name>
</gene>
<reference evidence="2" key="1">
    <citation type="journal article" date="2014" name="Int. J. Syst. Evol. Microbiol.">
        <title>Complete genome sequence of Corynebacterium casei LMG S-19264T (=DSM 44701T), isolated from a smear-ripened cheese.</title>
        <authorList>
            <consortium name="US DOE Joint Genome Institute (JGI-PGF)"/>
            <person name="Walter F."/>
            <person name="Albersmeier A."/>
            <person name="Kalinowski J."/>
            <person name="Ruckert C."/>
        </authorList>
    </citation>
    <scope>NUCLEOTIDE SEQUENCE</scope>
    <source>
        <strain evidence="2">KCTC 23077</strain>
    </source>
</reference>
<dbReference type="InterPro" id="IPR009875">
    <property type="entry name" value="PilZ_domain"/>
</dbReference>
<dbReference type="SUPFAM" id="SSF141371">
    <property type="entry name" value="PilZ domain-like"/>
    <property type="match status" value="1"/>
</dbReference>
<protein>
    <submittedName>
        <fullName evidence="2">PilZ domain-containing protein</fullName>
    </submittedName>
</protein>
<dbReference type="AlphaFoldDB" id="A0A918W9F2"/>
<accession>A0A918W9F2</accession>
<name>A0A918W9F2_9GAMM</name>
<dbReference type="Pfam" id="PF07238">
    <property type="entry name" value="PilZ"/>
    <property type="match status" value="1"/>
</dbReference>
<feature type="domain" description="PilZ" evidence="1">
    <location>
        <begin position="11"/>
        <end position="114"/>
    </location>
</feature>
<reference evidence="2" key="2">
    <citation type="submission" date="2020-09" db="EMBL/GenBank/DDBJ databases">
        <authorList>
            <person name="Sun Q."/>
            <person name="Kim S."/>
        </authorList>
    </citation>
    <scope>NUCLEOTIDE SEQUENCE</scope>
    <source>
        <strain evidence="2">KCTC 23077</strain>
    </source>
</reference>
<evidence type="ECO:0000313" key="2">
    <source>
        <dbReference type="EMBL" id="GHA84868.1"/>
    </source>
</evidence>
<sequence length="122" mass="13265">MPDSKSNVHNLRRARRRRVDGTVLVTDAMTDAVIGRLGNLSETGMLLIAAAPLAEDALYQLRYTLALSGGGQLPIEAGMHALWQERNTGSGQAWVGLRVIALSDDQLQPLRAWLDAPGARYD</sequence>
<comment type="caution">
    <text evidence="2">The sequence shown here is derived from an EMBL/GenBank/DDBJ whole genome shotgun (WGS) entry which is preliminary data.</text>
</comment>
<dbReference type="GO" id="GO:0035438">
    <property type="term" value="F:cyclic-di-GMP binding"/>
    <property type="evidence" value="ECO:0007669"/>
    <property type="project" value="InterPro"/>
</dbReference>
<dbReference type="RefSeq" id="WP_189456799.1">
    <property type="nucleotide sequence ID" value="NZ_BMYD01000004.1"/>
</dbReference>
<proteinExistence type="predicted"/>
<keyword evidence="3" id="KW-1185">Reference proteome</keyword>
<dbReference type="EMBL" id="BMYD01000004">
    <property type="protein sequence ID" value="GHA84868.1"/>
    <property type="molecule type" value="Genomic_DNA"/>
</dbReference>
<organism evidence="2 3">
    <name type="scientific">Cognatilysobacter bugurensis</name>
    <dbReference type="NCBI Taxonomy" id="543356"/>
    <lineage>
        <taxon>Bacteria</taxon>
        <taxon>Pseudomonadati</taxon>
        <taxon>Pseudomonadota</taxon>
        <taxon>Gammaproteobacteria</taxon>
        <taxon>Lysobacterales</taxon>
        <taxon>Lysobacteraceae</taxon>
        <taxon>Cognatilysobacter</taxon>
    </lineage>
</organism>